<proteinExistence type="predicted"/>
<dbReference type="GO" id="GO:0016620">
    <property type="term" value="F:oxidoreductase activity, acting on the aldehyde or oxo group of donors, NAD or NADP as acceptor"/>
    <property type="evidence" value="ECO:0007669"/>
    <property type="project" value="InterPro"/>
</dbReference>
<dbReference type="PANTHER" id="PTHR43353">
    <property type="entry name" value="SUCCINATE-SEMIALDEHYDE DEHYDROGENASE, MITOCHONDRIAL"/>
    <property type="match status" value="1"/>
</dbReference>
<evidence type="ECO:0000256" key="1">
    <source>
        <dbReference type="ARBA" id="ARBA00023002"/>
    </source>
</evidence>
<feature type="region of interest" description="Disordered" evidence="2">
    <location>
        <begin position="1"/>
        <end position="25"/>
    </location>
</feature>
<gene>
    <name evidence="4" type="ORF">GCM10010508_17960</name>
</gene>
<dbReference type="Gene3D" id="3.40.309.10">
    <property type="entry name" value="Aldehyde Dehydrogenase, Chain A, domain 2"/>
    <property type="match status" value="1"/>
</dbReference>
<evidence type="ECO:0000313" key="5">
    <source>
        <dbReference type="Proteomes" id="UP000608955"/>
    </source>
</evidence>
<feature type="compositionally biased region" description="Polar residues" evidence="2">
    <location>
        <begin position="1"/>
        <end position="10"/>
    </location>
</feature>
<dbReference type="InterPro" id="IPR016162">
    <property type="entry name" value="Ald_DH_N"/>
</dbReference>
<name>A0A918Y1X5_9ACTN</name>
<comment type="caution">
    <text evidence="4">The sequence shown here is derived from an EMBL/GenBank/DDBJ whole genome shotgun (WGS) entry which is preliminary data.</text>
</comment>
<evidence type="ECO:0000259" key="3">
    <source>
        <dbReference type="Pfam" id="PF00171"/>
    </source>
</evidence>
<dbReference type="Gene3D" id="3.40.605.10">
    <property type="entry name" value="Aldehyde Dehydrogenase, Chain A, domain 1"/>
    <property type="match status" value="1"/>
</dbReference>
<protein>
    <submittedName>
        <fullName evidence="4">2,5-dioxovalerate dehydrogenase</fullName>
    </submittedName>
</protein>
<dbReference type="AlphaFoldDB" id="A0A918Y1X5"/>
<keyword evidence="1" id="KW-0560">Oxidoreductase</keyword>
<feature type="domain" description="Aldehyde dehydrogenase" evidence="3">
    <location>
        <begin position="40"/>
        <end position="435"/>
    </location>
</feature>
<evidence type="ECO:0000256" key="2">
    <source>
        <dbReference type="SAM" id="MobiDB-lite"/>
    </source>
</evidence>
<keyword evidence="5" id="KW-1185">Reference proteome</keyword>
<dbReference type="SUPFAM" id="SSF53720">
    <property type="entry name" value="ALDH-like"/>
    <property type="match status" value="1"/>
</dbReference>
<dbReference type="Proteomes" id="UP000608955">
    <property type="component" value="Unassembled WGS sequence"/>
</dbReference>
<dbReference type="InterPro" id="IPR016163">
    <property type="entry name" value="Ald_DH_C"/>
</dbReference>
<reference evidence="4" key="2">
    <citation type="submission" date="2020-09" db="EMBL/GenBank/DDBJ databases">
        <authorList>
            <person name="Sun Q."/>
            <person name="Ohkuma M."/>
        </authorList>
    </citation>
    <scope>NUCLEOTIDE SEQUENCE</scope>
    <source>
        <strain evidence="4">JCM 4654</strain>
    </source>
</reference>
<dbReference type="CDD" id="cd07129">
    <property type="entry name" value="ALDH_KGSADH"/>
    <property type="match status" value="1"/>
</dbReference>
<dbReference type="EMBL" id="BMVF01000004">
    <property type="protein sequence ID" value="GHD87139.1"/>
    <property type="molecule type" value="Genomic_DNA"/>
</dbReference>
<dbReference type="InterPro" id="IPR016161">
    <property type="entry name" value="Ald_DH/histidinol_DH"/>
</dbReference>
<reference evidence="4" key="1">
    <citation type="journal article" date="2014" name="Int. J. Syst. Evol. Microbiol.">
        <title>Complete genome sequence of Corynebacterium casei LMG S-19264T (=DSM 44701T), isolated from a smear-ripened cheese.</title>
        <authorList>
            <consortium name="US DOE Joint Genome Institute (JGI-PGF)"/>
            <person name="Walter F."/>
            <person name="Albersmeier A."/>
            <person name="Kalinowski J."/>
            <person name="Ruckert C."/>
        </authorList>
    </citation>
    <scope>NUCLEOTIDE SEQUENCE</scope>
    <source>
        <strain evidence="4">JCM 4654</strain>
    </source>
</reference>
<evidence type="ECO:0000313" key="4">
    <source>
        <dbReference type="EMBL" id="GHD87139.1"/>
    </source>
</evidence>
<sequence length="549" mass="55855">MDHTQLTGNSIVAGRDVPGEGPGWRGAVAATGEPRGPWLRDASPEHVADAARLAAAAARDFRTLPAPRRAAFLDACAEEIEALGDGLLELASAESGLPRARLTGERARTCGQLRMFAALVRGGEALGVRVDPALPERLPLPRPDLRLRRIPLGPVAVFGASNFPLAFSVAGGDTASALAAGCPVVAKAHPAHPSTCELVARAVTAAAERTGIPAGVFSLLVGRGIDVGQALVRDPRITAVGFTGSRAGGLALFEAANARPVPIPVHAEMSSVNPVIVLEGALTDPAALAAAYVTSLTSGAGQFCTNPGLLLLPAGDAGDAFRAAVAESVSGTAGQVMLTPGIAEAYTKGWGRWAAVDGVSVVARGVPAEGPYAPGPVVLECDAAAYAAHEDLAGEVFGAAGLLVRWSGTDELLALLDGLEGQLTASLHGGDADLATAGRLLPVLEERAGRILWGGWPTGVEVCHAMVHGGPWPATSAPATTSVGTLAIDRWLRPVCYQSFPDTLLPEELRAANPLGIARLVDGTPEPGAAMDDHRDGVPPRSASGPGGA</sequence>
<dbReference type="Pfam" id="PF00171">
    <property type="entry name" value="Aldedh"/>
    <property type="match status" value="1"/>
</dbReference>
<organism evidence="4 5">
    <name type="scientific">Streptomyces naganishii JCM 4654</name>
    <dbReference type="NCBI Taxonomy" id="1306179"/>
    <lineage>
        <taxon>Bacteria</taxon>
        <taxon>Bacillati</taxon>
        <taxon>Actinomycetota</taxon>
        <taxon>Actinomycetes</taxon>
        <taxon>Kitasatosporales</taxon>
        <taxon>Streptomycetaceae</taxon>
        <taxon>Streptomyces</taxon>
    </lineage>
</organism>
<dbReference type="InterPro" id="IPR044151">
    <property type="entry name" value="ALDH_KGSADH"/>
</dbReference>
<dbReference type="PANTHER" id="PTHR43353:SF3">
    <property type="entry name" value="ALDEHYDE DEHYDROGENASE-RELATED"/>
    <property type="match status" value="1"/>
</dbReference>
<feature type="region of interest" description="Disordered" evidence="2">
    <location>
        <begin position="520"/>
        <end position="549"/>
    </location>
</feature>
<accession>A0A918Y1X5</accession>
<dbReference type="InterPro" id="IPR050740">
    <property type="entry name" value="Aldehyde_DH_Superfamily"/>
</dbReference>
<dbReference type="InterPro" id="IPR015590">
    <property type="entry name" value="Aldehyde_DH_dom"/>
</dbReference>